<proteinExistence type="predicted"/>
<dbReference type="InterPro" id="IPR036761">
    <property type="entry name" value="TTHA0802/YceI-like_sf"/>
</dbReference>
<dbReference type="PANTHER" id="PTHR34406">
    <property type="entry name" value="PROTEIN YCEI"/>
    <property type="match status" value="1"/>
</dbReference>
<dbReference type="SMART" id="SM00867">
    <property type="entry name" value="YceI"/>
    <property type="match status" value="1"/>
</dbReference>
<gene>
    <name evidence="3" type="ORF">I596_2363</name>
</gene>
<protein>
    <recommendedName>
        <fullName evidence="2">Lipid/polyisoprenoid-binding YceI-like domain-containing protein</fullName>
    </recommendedName>
</protein>
<reference evidence="3 4" key="1">
    <citation type="submission" date="2016-04" db="EMBL/GenBank/DDBJ databases">
        <title>Complete genome sequence of Dokdonella koreensis DS-123T.</title>
        <authorList>
            <person name="Kim J.F."/>
            <person name="Lee H."/>
            <person name="Kwak M.-J."/>
        </authorList>
    </citation>
    <scope>NUCLEOTIDE SEQUENCE [LARGE SCALE GENOMIC DNA]</scope>
    <source>
        <strain evidence="3 4">DS-123</strain>
    </source>
</reference>
<keyword evidence="4" id="KW-1185">Reference proteome</keyword>
<evidence type="ECO:0000313" key="4">
    <source>
        <dbReference type="Proteomes" id="UP000076830"/>
    </source>
</evidence>
<dbReference type="KEGG" id="dko:I596_2363"/>
<dbReference type="Gene3D" id="2.40.128.110">
    <property type="entry name" value="Lipid/polyisoprenoid-binding, YceI-like"/>
    <property type="match status" value="1"/>
</dbReference>
<dbReference type="PANTHER" id="PTHR34406:SF1">
    <property type="entry name" value="PROTEIN YCEI"/>
    <property type="match status" value="1"/>
</dbReference>
<organism evidence="3 4">
    <name type="scientific">Dokdonella koreensis DS-123</name>
    <dbReference type="NCBI Taxonomy" id="1300342"/>
    <lineage>
        <taxon>Bacteria</taxon>
        <taxon>Pseudomonadati</taxon>
        <taxon>Pseudomonadota</taxon>
        <taxon>Gammaproteobacteria</taxon>
        <taxon>Lysobacterales</taxon>
        <taxon>Rhodanobacteraceae</taxon>
        <taxon>Dokdonella</taxon>
    </lineage>
</organism>
<dbReference type="AlphaFoldDB" id="A0A160DW13"/>
<dbReference type="Pfam" id="PF04264">
    <property type="entry name" value="YceI"/>
    <property type="match status" value="1"/>
</dbReference>
<evidence type="ECO:0000313" key="3">
    <source>
        <dbReference type="EMBL" id="ANB18371.1"/>
    </source>
</evidence>
<sequence length="181" mass="19355">MYRLLLASILLVLPLGALARDWQADPAQSTLTFTGSYDGESFDGKFRTFTSTIRYDPADLAAASFDVTVDTASVTTSNDERDESLTGSDFFDIAKFPKARFLTQSFTAGADGGVTAQGTLTIRDQSKPVSLKVVFKQSGDSATLDVQTTLKRVDFGLGAGSDWSDVGPDVAVKGHLVLKAR</sequence>
<feature type="signal peptide" evidence="1">
    <location>
        <begin position="1"/>
        <end position="19"/>
    </location>
</feature>
<evidence type="ECO:0000259" key="2">
    <source>
        <dbReference type="SMART" id="SM00867"/>
    </source>
</evidence>
<accession>A0A160DW13</accession>
<dbReference type="Proteomes" id="UP000076830">
    <property type="component" value="Chromosome"/>
</dbReference>
<name>A0A160DW13_9GAMM</name>
<dbReference type="RefSeq" id="WP_067647713.1">
    <property type="nucleotide sequence ID" value="NZ_CP015249.1"/>
</dbReference>
<dbReference type="OrthoDB" id="1247465at2"/>
<evidence type="ECO:0000256" key="1">
    <source>
        <dbReference type="SAM" id="SignalP"/>
    </source>
</evidence>
<feature type="domain" description="Lipid/polyisoprenoid-binding YceI-like" evidence="2">
    <location>
        <begin position="21"/>
        <end position="179"/>
    </location>
</feature>
<dbReference type="EMBL" id="CP015249">
    <property type="protein sequence ID" value="ANB18371.1"/>
    <property type="molecule type" value="Genomic_DNA"/>
</dbReference>
<dbReference type="STRING" id="1300342.I596_2363"/>
<dbReference type="SUPFAM" id="SSF101874">
    <property type="entry name" value="YceI-like"/>
    <property type="match status" value="1"/>
</dbReference>
<keyword evidence="1" id="KW-0732">Signal</keyword>
<dbReference type="InterPro" id="IPR007372">
    <property type="entry name" value="Lipid/polyisoprenoid-bd_YceI"/>
</dbReference>
<feature type="chain" id="PRO_5007813178" description="Lipid/polyisoprenoid-binding YceI-like domain-containing protein" evidence="1">
    <location>
        <begin position="20"/>
        <end position="181"/>
    </location>
</feature>